<dbReference type="FunFam" id="2.60.40.1110:FF:000001">
    <property type="entry name" value="cyclin-G-associated kinase isoform X2"/>
    <property type="match status" value="1"/>
</dbReference>
<feature type="compositionally biased region" description="Polar residues" evidence="25">
    <location>
        <begin position="1078"/>
        <end position="1091"/>
    </location>
</feature>
<keyword evidence="18" id="KW-0131">Cell cycle</keyword>
<evidence type="ECO:0000256" key="11">
    <source>
        <dbReference type="ARBA" id="ARBA00022679"/>
    </source>
</evidence>
<dbReference type="GO" id="GO:0048471">
    <property type="term" value="C:perinuclear region of cytoplasm"/>
    <property type="evidence" value="ECO:0007669"/>
    <property type="project" value="UniProtKB-SubCell"/>
</dbReference>
<keyword evidence="17" id="KW-0333">Golgi apparatus</keyword>
<dbReference type="PROSITE" id="PS51181">
    <property type="entry name" value="PPASE_TENSIN"/>
    <property type="match status" value="1"/>
</dbReference>
<comment type="subcellular location">
    <subcellularLocation>
        <location evidence="2">Cell junction</location>
        <location evidence="2">Focal adhesion</location>
    </subcellularLocation>
    <subcellularLocation>
        <location evidence="3">Cytoplasm</location>
        <location evidence="3">Perinuclear region</location>
    </subcellularLocation>
    <subcellularLocation>
        <location evidence="1">Cytoplasmic vesicle</location>
        <location evidence="1">Clathrin-coated vesicle</location>
    </subcellularLocation>
    <subcellularLocation>
        <location evidence="4">Golgi apparatus</location>
        <location evidence="4">trans-Golgi network</location>
    </subcellularLocation>
</comment>
<evidence type="ECO:0000256" key="12">
    <source>
        <dbReference type="ARBA" id="ARBA00022741"/>
    </source>
</evidence>
<evidence type="ECO:0000313" key="30">
    <source>
        <dbReference type="Ensembl" id="ENSSLUP00000027453.1"/>
    </source>
</evidence>
<keyword evidence="9" id="KW-0723">Serine/threonine-protein kinase</keyword>
<dbReference type="Gene3D" id="1.10.510.10">
    <property type="entry name" value="Transferase(Phosphotransferase) domain 1"/>
    <property type="match status" value="1"/>
</dbReference>
<evidence type="ECO:0000256" key="1">
    <source>
        <dbReference type="ARBA" id="ARBA00004132"/>
    </source>
</evidence>
<dbReference type="EC" id="2.7.11.1" evidence="6"/>
<dbReference type="PROSITE" id="PS50011">
    <property type="entry name" value="PROTEIN_KINASE_DOM"/>
    <property type="match status" value="1"/>
</dbReference>
<evidence type="ECO:0000256" key="19">
    <source>
        <dbReference type="ARBA" id="ARBA00023329"/>
    </source>
</evidence>
<dbReference type="SUPFAM" id="SSF49562">
    <property type="entry name" value="C2 domain (Calcium/lipid-binding domain, CaLB)"/>
    <property type="match status" value="1"/>
</dbReference>
<dbReference type="FunFam" id="1.10.287.110:FF:000002">
    <property type="entry name" value="putative tyrosine-protein phosphatase auxilin isoform X2"/>
    <property type="match status" value="1"/>
</dbReference>
<keyword evidence="14" id="KW-0067">ATP-binding</keyword>
<comment type="function">
    <text evidence="22">Associates with cyclin G and CDK5. Seems to act as an auxilin homolog that is involved in the uncoating of clathrin-coated vesicles by Hsc70 in non-neuronal cells. Expression oscillates slightly during the cell cycle, peaking at G1. May play a role in clathrin-mediated endocytosis and intracellular trafficking, and in the dynamics of clathrin assembly/disassembly.</text>
</comment>
<dbReference type="PANTHER" id="PTHR23172:SF34">
    <property type="entry name" value="CYCLIN-G-ASSOCIATED KINASE"/>
    <property type="match status" value="1"/>
</dbReference>
<dbReference type="InterPro" id="IPR008271">
    <property type="entry name" value="Ser/Thr_kinase_AS"/>
</dbReference>
<dbReference type="GO" id="GO:0005524">
    <property type="term" value="F:ATP binding"/>
    <property type="evidence" value="ECO:0007669"/>
    <property type="project" value="UniProtKB-KW"/>
</dbReference>
<feature type="compositionally biased region" description="Low complexity" evidence="25">
    <location>
        <begin position="1099"/>
        <end position="1110"/>
    </location>
</feature>
<feature type="domain" description="C2 tensin-type" evidence="29">
    <location>
        <begin position="570"/>
        <end position="708"/>
    </location>
</feature>
<dbReference type="SUPFAM" id="SSF46565">
    <property type="entry name" value="Chaperone J-domain"/>
    <property type="match status" value="1"/>
</dbReference>
<keyword evidence="8" id="KW-0963">Cytoplasm</keyword>
<proteinExistence type="inferred from homology"/>
<dbReference type="GO" id="GO:0005925">
    <property type="term" value="C:focal adhesion"/>
    <property type="evidence" value="ECO:0007669"/>
    <property type="project" value="UniProtKB-SubCell"/>
</dbReference>
<dbReference type="GO" id="GO:0005794">
    <property type="term" value="C:Golgi apparatus"/>
    <property type="evidence" value="ECO:0007669"/>
    <property type="project" value="UniProtKB-SubCell"/>
</dbReference>
<evidence type="ECO:0000259" key="26">
    <source>
        <dbReference type="PROSITE" id="PS50011"/>
    </source>
</evidence>
<dbReference type="Proteomes" id="UP000694568">
    <property type="component" value="Unplaced"/>
</dbReference>
<evidence type="ECO:0000256" key="6">
    <source>
        <dbReference type="ARBA" id="ARBA00012513"/>
    </source>
</evidence>
<evidence type="ECO:0000259" key="29">
    <source>
        <dbReference type="PROSITE" id="PS51182"/>
    </source>
</evidence>
<keyword evidence="15" id="KW-0965">Cell junction</keyword>
<evidence type="ECO:0000256" key="5">
    <source>
        <dbReference type="ARBA" id="ARBA00005490"/>
    </source>
</evidence>
<evidence type="ECO:0000256" key="7">
    <source>
        <dbReference type="ARBA" id="ARBA00022481"/>
    </source>
</evidence>
<comment type="catalytic activity">
    <reaction evidence="21">
        <text>L-seryl-[protein] + ATP = O-phospho-L-seryl-[protein] + ADP + H(+)</text>
        <dbReference type="Rhea" id="RHEA:17989"/>
        <dbReference type="Rhea" id="RHEA-COMP:9863"/>
        <dbReference type="Rhea" id="RHEA-COMP:11604"/>
        <dbReference type="ChEBI" id="CHEBI:15378"/>
        <dbReference type="ChEBI" id="CHEBI:29999"/>
        <dbReference type="ChEBI" id="CHEBI:30616"/>
        <dbReference type="ChEBI" id="CHEBI:83421"/>
        <dbReference type="ChEBI" id="CHEBI:456216"/>
        <dbReference type="EC" id="2.7.11.1"/>
    </reaction>
</comment>
<evidence type="ECO:0000256" key="23">
    <source>
        <dbReference type="ARBA" id="ARBA00068393"/>
    </source>
</evidence>
<dbReference type="SUPFAM" id="SSF56112">
    <property type="entry name" value="Protein kinase-like (PK-like)"/>
    <property type="match status" value="1"/>
</dbReference>
<sequence length="1281" mass="141759">MSLFQSALDFLAGPGSSGAASRDQNDFVGQVVELGDLKLRIKRVIAEGGFAFVYEAQDMSSGKDYALKRLLSHEEEKNKEIIQEVCFMKKLSGHPNMVQFCSAASISKEESDTGQAEFLILTELCKGQLVDFIKRVEQRALLSCDTVLKIFYQTCRGVQHMHKQKPPITHRDLKIENLLISNQGTIKLCDFGSATTVSHYPDYSWSAQKRSMVEDEITRNTTPAYRTPEMIDLYSNFPINDKQDIWALGCILYLLCFKQHPFEEGAKLQIVNGKYSIPQNDVKYTVYHNLIRSMLKVNPEERLSITELVNQLQEIAAARNVNPKSPITELLEQNGGFGNNGAQPPMQIQNHSLFFPTIPIGIYDPDQSGSGLLDILRGGTERFLTNIKDTSSKVIQSVASYAKGDLDISYITSRIAVMSFPAEGVESAIKNNIEDVRLFLDSRHAGHYAVYNLSKRSYRPSRFHNRVSECNWQVRRAPNLRSLYSVCKNMHLWLKQDQRNICIVHCLDGRAVSAVAVCSFLCFCRLFTTAEAAVYMFSMKRCPPGIAPSHKRYIEYMCDMMAEEPIVPHSKPIIIRSIVMTPMPLFNKQRNGCRPFCEVYVGDERVLSTSQEYDKMRDFKMEDGRAEIPLNVTVQGDVLVVIYHARSTLGGRLQAKMASMKMFQIQFHTGFVPRNATTVKFAKYDLDACDIQEKYPDLFQVNLDIEVESRDRPSTKTPPWEGFQTKGLNPKILFSSRDEQQEILSKFGKPELPRQPGSSAFYDSESPQPAQTPEASNAAELESPVSTDSNANNFFQTLDWEDVSGAQDASDSQGGGSMNDQEDLSDQSDGESYSYSAPGGEPLSRDPSEPLFDADFQVGEVLDLLGLNSDPSMSSSSAPHQVVQGGMKAASSNSDLLNDLFAPPAGQTGGVQEDLFFSGGGHNRLKIYPQCMVSSLASAMDDLFDPFGMVSGSAVGPTVGSSRQASGPDPFGVLLGSESSTHVNPTPASNTSLFNLNKPVNDAPKMTSSASQPDLLGGWDSWAASTTTNMSATTSKPNYTNTASGGASMSKAKSQTFDPFADLGNLGSNLPVIFPAQPWQSGRPTSAQNKPWMSGSGPGSKASSASQPAGTQSTKPNYNLNFSSVIGGREDRGVRGPGFGPKPKVKEDDFEDLLSTQGFASRPDRKGPRTIAEMRRQELTKEIDPLKLQILDWIEGKERNIRALLSTLNTVLWEGETRWRPVGMADLVTPDQVKKYYRKAVLIVHPDKTTGQPYEHYAKMIFIELNDAWSEFENQGSKALF</sequence>
<feature type="region of interest" description="Disordered" evidence="25">
    <location>
        <begin position="1074"/>
        <end position="1147"/>
    </location>
</feature>
<protein>
    <recommendedName>
        <fullName evidence="23">Cyclin-G-associated kinase</fullName>
        <ecNumber evidence="6">2.7.11.1</ecNumber>
    </recommendedName>
    <alternativeName>
        <fullName evidence="24">DnaJ homolog subfamily C member 26</fullName>
    </alternativeName>
</protein>
<reference evidence="30" key="2">
    <citation type="submission" date="2025-09" db="UniProtKB">
        <authorList>
            <consortium name="Ensembl"/>
        </authorList>
    </citation>
    <scope>IDENTIFICATION</scope>
</reference>
<keyword evidence="7" id="KW-0488">Methylation</keyword>
<dbReference type="InterPro" id="IPR014020">
    <property type="entry name" value="Tensin_C2-dom"/>
</dbReference>
<feature type="region of interest" description="Disordered" evidence="25">
    <location>
        <begin position="805"/>
        <end position="851"/>
    </location>
</feature>
<dbReference type="PROSITE" id="PS51182">
    <property type="entry name" value="C2_TENSIN"/>
    <property type="match status" value="1"/>
</dbReference>
<dbReference type="Pfam" id="PF10409">
    <property type="entry name" value="PTEN_C2"/>
    <property type="match status" value="1"/>
</dbReference>
<organism evidence="30 31">
    <name type="scientific">Sander lucioperca</name>
    <name type="common">Pike-perch</name>
    <name type="synonym">Perca lucioperca</name>
    <dbReference type="NCBI Taxonomy" id="283035"/>
    <lineage>
        <taxon>Eukaryota</taxon>
        <taxon>Metazoa</taxon>
        <taxon>Chordata</taxon>
        <taxon>Craniata</taxon>
        <taxon>Vertebrata</taxon>
        <taxon>Euteleostomi</taxon>
        <taxon>Actinopterygii</taxon>
        <taxon>Neopterygii</taxon>
        <taxon>Teleostei</taxon>
        <taxon>Neoteleostei</taxon>
        <taxon>Acanthomorphata</taxon>
        <taxon>Eupercaria</taxon>
        <taxon>Perciformes</taxon>
        <taxon>Percoidei</taxon>
        <taxon>Percidae</taxon>
        <taxon>Luciopercinae</taxon>
        <taxon>Sander</taxon>
    </lineage>
</organism>
<dbReference type="PROSITE" id="PS50076">
    <property type="entry name" value="DNAJ_2"/>
    <property type="match status" value="1"/>
</dbReference>
<comment type="catalytic activity">
    <reaction evidence="20">
        <text>L-threonyl-[protein] + ATP = O-phospho-L-threonyl-[protein] + ADP + H(+)</text>
        <dbReference type="Rhea" id="RHEA:46608"/>
        <dbReference type="Rhea" id="RHEA-COMP:11060"/>
        <dbReference type="Rhea" id="RHEA-COMP:11605"/>
        <dbReference type="ChEBI" id="CHEBI:15378"/>
        <dbReference type="ChEBI" id="CHEBI:30013"/>
        <dbReference type="ChEBI" id="CHEBI:30616"/>
        <dbReference type="ChEBI" id="CHEBI:61977"/>
        <dbReference type="ChEBI" id="CHEBI:456216"/>
        <dbReference type="EC" id="2.7.11.1"/>
    </reaction>
</comment>
<keyword evidence="13" id="KW-0418">Kinase</keyword>
<evidence type="ECO:0000256" key="8">
    <source>
        <dbReference type="ARBA" id="ARBA00022490"/>
    </source>
</evidence>
<feature type="domain" description="Protein kinase" evidence="26">
    <location>
        <begin position="39"/>
        <end position="316"/>
    </location>
</feature>
<dbReference type="InterPro" id="IPR011009">
    <property type="entry name" value="Kinase-like_dom_sf"/>
</dbReference>
<feature type="region of interest" description="Disordered" evidence="25">
    <location>
        <begin position="1029"/>
        <end position="1052"/>
    </location>
</feature>
<keyword evidence="19" id="KW-0968">Cytoplasmic vesicle</keyword>
<evidence type="ECO:0000256" key="14">
    <source>
        <dbReference type="ARBA" id="ARBA00022840"/>
    </source>
</evidence>
<feature type="region of interest" description="Disordered" evidence="25">
    <location>
        <begin position="709"/>
        <end position="728"/>
    </location>
</feature>
<dbReference type="Pfam" id="PF00069">
    <property type="entry name" value="Pkinase"/>
    <property type="match status" value="1"/>
</dbReference>
<dbReference type="PROSITE" id="PS00108">
    <property type="entry name" value="PROTEIN_KINASE_ST"/>
    <property type="match status" value="1"/>
</dbReference>
<keyword evidence="11" id="KW-0808">Transferase</keyword>
<dbReference type="InterPro" id="IPR035892">
    <property type="entry name" value="C2_domain_sf"/>
</dbReference>
<gene>
    <name evidence="30" type="primary">gak</name>
</gene>
<evidence type="ECO:0000256" key="21">
    <source>
        <dbReference type="ARBA" id="ARBA00048679"/>
    </source>
</evidence>
<feature type="domain" description="Phosphatase tensin-type" evidence="28">
    <location>
        <begin position="397"/>
        <end position="564"/>
    </location>
</feature>
<dbReference type="SMART" id="SM00220">
    <property type="entry name" value="S_TKc"/>
    <property type="match status" value="1"/>
</dbReference>
<dbReference type="FunFam" id="3.90.190.10:FF:000008">
    <property type="entry name" value="putative tyrosine-protein phosphatase auxilin isoform X2"/>
    <property type="match status" value="1"/>
</dbReference>
<dbReference type="CDD" id="cd06257">
    <property type="entry name" value="DnaJ"/>
    <property type="match status" value="1"/>
</dbReference>
<feature type="compositionally biased region" description="Polar residues" evidence="25">
    <location>
        <begin position="1111"/>
        <end position="1124"/>
    </location>
</feature>
<evidence type="ECO:0000256" key="20">
    <source>
        <dbReference type="ARBA" id="ARBA00047899"/>
    </source>
</evidence>
<feature type="compositionally biased region" description="Polar residues" evidence="25">
    <location>
        <begin position="765"/>
        <end position="775"/>
    </location>
</feature>
<dbReference type="GeneTree" id="ENSGT00940000159527"/>
<dbReference type="InterPro" id="IPR029021">
    <property type="entry name" value="Prot-tyrosine_phosphatase-like"/>
</dbReference>
<evidence type="ECO:0000256" key="9">
    <source>
        <dbReference type="ARBA" id="ARBA00022527"/>
    </source>
</evidence>
<evidence type="ECO:0000256" key="10">
    <source>
        <dbReference type="ARBA" id="ARBA00022553"/>
    </source>
</evidence>
<dbReference type="GO" id="GO:0030276">
    <property type="term" value="F:clathrin binding"/>
    <property type="evidence" value="ECO:0007669"/>
    <property type="project" value="TreeGrafter"/>
</dbReference>
<dbReference type="Gene3D" id="2.60.40.1110">
    <property type="match status" value="1"/>
</dbReference>
<evidence type="ECO:0000259" key="27">
    <source>
        <dbReference type="PROSITE" id="PS50076"/>
    </source>
</evidence>
<dbReference type="FunFam" id="1.10.510.10:FF:000228">
    <property type="entry name" value="cyclin-G-associated kinase isoform X1"/>
    <property type="match status" value="1"/>
</dbReference>
<dbReference type="GO" id="GO:0030136">
    <property type="term" value="C:clathrin-coated vesicle"/>
    <property type="evidence" value="ECO:0007669"/>
    <property type="project" value="UniProtKB-SubCell"/>
</dbReference>
<evidence type="ECO:0000256" key="17">
    <source>
        <dbReference type="ARBA" id="ARBA00023034"/>
    </source>
</evidence>
<dbReference type="GO" id="GO:0072583">
    <property type="term" value="P:clathrin-dependent endocytosis"/>
    <property type="evidence" value="ECO:0007669"/>
    <property type="project" value="TreeGrafter"/>
</dbReference>
<reference evidence="30" key="1">
    <citation type="submission" date="2025-08" db="UniProtKB">
        <authorList>
            <consortium name="Ensembl"/>
        </authorList>
    </citation>
    <scope>IDENTIFICATION</scope>
</reference>
<dbReference type="GO" id="GO:0072318">
    <property type="term" value="P:clathrin coat disassembly"/>
    <property type="evidence" value="ECO:0007669"/>
    <property type="project" value="TreeGrafter"/>
</dbReference>
<feature type="compositionally biased region" description="Acidic residues" evidence="25">
    <location>
        <begin position="820"/>
        <end position="829"/>
    </location>
</feature>
<evidence type="ECO:0000256" key="25">
    <source>
        <dbReference type="SAM" id="MobiDB-lite"/>
    </source>
</evidence>
<dbReference type="SMART" id="SM00271">
    <property type="entry name" value="DnaJ"/>
    <property type="match status" value="1"/>
</dbReference>
<evidence type="ECO:0000259" key="28">
    <source>
        <dbReference type="PROSITE" id="PS51181"/>
    </source>
</evidence>
<evidence type="ECO:0000256" key="22">
    <source>
        <dbReference type="ARBA" id="ARBA00054326"/>
    </source>
</evidence>
<dbReference type="SUPFAM" id="SSF52799">
    <property type="entry name" value="(Phosphotyrosine protein) phosphatases II"/>
    <property type="match status" value="1"/>
</dbReference>
<evidence type="ECO:0000256" key="3">
    <source>
        <dbReference type="ARBA" id="ARBA00004556"/>
    </source>
</evidence>
<dbReference type="Gene3D" id="1.10.287.110">
    <property type="entry name" value="DnaJ domain"/>
    <property type="match status" value="1"/>
</dbReference>
<evidence type="ECO:0000256" key="18">
    <source>
        <dbReference type="ARBA" id="ARBA00023306"/>
    </source>
</evidence>
<evidence type="ECO:0000256" key="16">
    <source>
        <dbReference type="ARBA" id="ARBA00022990"/>
    </source>
</evidence>
<dbReference type="GO" id="GO:0004674">
    <property type="term" value="F:protein serine/threonine kinase activity"/>
    <property type="evidence" value="ECO:0007669"/>
    <property type="project" value="UniProtKB-KW"/>
</dbReference>
<name>A0A8D0D1V8_SANLU</name>
<dbReference type="SMART" id="SM01326">
    <property type="entry name" value="PTEN_C2"/>
    <property type="match status" value="1"/>
</dbReference>
<feature type="domain" description="J" evidence="27">
    <location>
        <begin position="1217"/>
        <end position="1281"/>
    </location>
</feature>
<dbReference type="InterPro" id="IPR036869">
    <property type="entry name" value="J_dom_sf"/>
</dbReference>
<comment type="similarity">
    <text evidence="5">Belongs to the protein kinase superfamily. AGC Ser/Thr protein kinase family. PKC subfamily.</text>
</comment>
<dbReference type="Gene3D" id="3.90.190.10">
    <property type="entry name" value="Protein tyrosine phosphatase superfamily"/>
    <property type="match status" value="1"/>
</dbReference>
<accession>A0A8D0D1V8</accession>
<keyword evidence="16" id="KW-0007">Acetylation</keyword>
<dbReference type="PANTHER" id="PTHR23172">
    <property type="entry name" value="AUXILIN/CYCLIN G-ASSOCIATED KINASE-RELATED"/>
    <property type="match status" value="1"/>
</dbReference>
<dbReference type="CDD" id="cd14564">
    <property type="entry name" value="PTP_GAK"/>
    <property type="match status" value="1"/>
</dbReference>
<keyword evidence="10" id="KW-0597">Phosphoprotein</keyword>
<dbReference type="Ensembl" id="ENSSLUT00000028342.1">
    <property type="protein sequence ID" value="ENSSLUP00000027453.1"/>
    <property type="gene ID" value="ENSSLUG00000012271.1"/>
</dbReference>
<feature type="region of interest" description="Disordered" evidence="25">
    <location>
        <begin position="747"/>
        <end position="792"/>
    </location>
</feature>
<dbReference type="InterPro" id="IPR001623">
    <property type="entry name" value="DnaJ_domain"/>
</dbReference>
<dbReference type="InterPro" id="IPR000719">
    <property type="entry name" value="Prot_kinase_dom"/>
</dbReference>
<keyword evidence="12" id="KW-0547">Nucleotide-binding</keyword>
<evidence type="ECO:0000313" key="31">
    <source>
        <dbReference type="Proteomes" id="UP000694568"/>
    </source>
</evidence>
<dbReference type="InterPro" id="IPR029023">
    <property type="entry name" value="Tensin_phosphatase"/>
</dbReference>
<evidence type="ECO:0000256" key="2">
    <source>
        <dbReference type="ARBA" id="ARBA00004246"/>
    </source>
</evidence>
<evidence type="ECO:0000256" key="4">
    <source>
        <dbReference type="ARBA" id="ARBA00004601"/>
    </source>
</evidence>
<keyword evidence="31" id="KW-1185">Reference proteome</keyword>
<evidence type="ECO:0000256" key="13">
    <source>
        <dbReference type="ARBA" id="ARBA00022777"/>
    </source>
</evidence>
<evidence type="ECO:0000256" key="15">
    <source>
        <dbReference type="ARBA" id="ARBA00022949"/>
    </source>
</evidence>
<feature type="compositionally biased region" description="Low complexity" evidence="25">
    <location>
        <begin position="1043"/>
        <end position="1052"/>
    </location>
</feature>
<dbReference type="CDD" id="cd14036">
    <property type="entry name" value="STKc_GAK"/>
    <property type="match status" value="1"/>
</dbReference>
<evidence type="ECO:0000256" key="24">
    <source>
        <dbReference type="ARBA" id="ARBA00076380"/>
    </source>
</evidence>